<feature type="signal peptide" evidence="1">
    <location>
        <begin position="1"/>
        <end position="23"/>
    </location>
</feature>
<sequence length="557" mass="61877">MKKSLFNPLLLLAGLLVSNLSVAQVTPISGVVEPEISTAESPKWYTMMSSHLTASDRQNRFMKWDGSNLCTDQLTTPPTDAAYIWRLEKADGGDNYCVLVHSSGMRIVVPVEATAINNTMLEMSADEGAVWVLATSASTGQQQCADKQYCLDYTGISEAAYLNAADTSWDYGVTVYEMGTHQASGWFFYPAQYTPPTATKTVSVKSADSAKGAVSIEGKESTSVEVPETEALIVKAAAADNYMFYRWVEEGTETVISYRHTYSYEGTEDKTLVAEFVEKDYPIMTRFYVTDLNQQNRYLGSVSYTAGDKTKTLFTCATQEELPFTEYKKLHTPQVEGAVIDKTENPIRLEEGVENFSMNFKQYNEDITYNNGYRDIVCEPEIVWSYQTLYIDWNNDKEFSGENEIYAAVGNNSGDNTFDDPDGNVTEGWDRTITVPAETAPGTYRMRVVYMGPDPWSNDWPSKVFTEFYNEIRNGIAYDFEIAISPASGIEGIASGKVYYDAHAGLLISPNPTQTTVYNLSGQIVLQVNNATEISVSALEKGVYIANVGGEMIKFIK</sequence>
<dbReference type="NCBIfam" id="TIGR04183">
    <property type="entry name" value="Por_Secre_tail"/>
    <property type="match status" value="1"/>
</dbReference>
<dbReference type="InterPro" id="IPR026444">
    <property type="entry name" value="Secre_tail"/>
</dbReference>
<name>K0XL60_9BACT</name>
<feature type="domain" description="GEVED" evidence="2">
    <location>
        <begin position="388"/>
        <end position="451"/>
    </location>
</feature>
<accession>K0XL60</accession>
<dbReference type="Pfam" id="PF20009">
    <property type="entry name" value="GEVED"/>
    <property type="match status" value="1"/>
</dbReference>
<dbReference type="GeneID" id="77848316"/>
<evidence type="ECO:0000313" key="3">
    <source>
        <dbReference type="EMBL" id="EJZ64535.1"/>
    </source>
</evidence>
<proteinExistence type="predicted"/>
<dbReference type="EMBL" id="ADLE01000008">
    <property type="protein sequence ID" value="EJZ64535.1"/>
    <property type="molecule type" value="Genomic_DNA"/>
</dbReference>
<dbReference type="AlphaFoldDB" id="K0XL60"/>
<protein>
    <submittedName>
        <fullName evidence="3">Por secretion system C-terminal sorting domain-containing protein</fullName>
    </submittedName>
</protein>
<evidence type="ECO:0000259" key="2">
    <source>
        <dbReference type="Pfam" id="PF20009"/>
    </source>
</evidence>
<gene>
    <name evidence="3" type="ORF">HMPREF9448_01013</name>
</gene>
<dbReference type="OrthoDB" id="951108at2"/>
<keyword evidence="1" id="KW-0732">Signal</keyword>
<dbReference type="STRING" id="742726.HMPREF9448_01013"/>
<organism evidence="3 4">
    <name type="scientific">Barnesiella intestinihominis YIT 11860</name>
    <dbReference type="NCBI Taxonomy" id="742726"/>
    <lineage>
        <taxon>Bacteria</taxon>
        <taxon>Pseudomonadati</taxon>
        <taxon>Bacteroidota</taxon>
        <taxon>Bacteroidia</taxon>
        <taxon>Bacteroidales</taxon>
        <taxon>Barnesiellaceae</taxon>
        <taxon>Barnesiella</taxon>
    </lineage>
</organism>
<keyword evidence="4" id="KW-1185">Reference proteome</keyword>
<feature type="chain" id="PRO_5003841288" evidence="1">
    <location>
        <begin position="24"/>
        <end position="557"/>
    </location>
</feature>
<comment type="caution">
    <text evidence="3">The sequence shown here is derived from an EMBL/GenBank/DDBJ whole genome shotgun (WGS) entry which is preliminary data.</text>
</comment>
<evidence type="ECO:0000313" key="4">
    <source>
        <dbReference type="Proteomes" id="UP000006044"/>
    </source>
</evidence>
<dbReference type="HOGENOM" id="CLU_519412_0_0_10"/>
<reference evidence="3 4" key="1">
    <citation type="submission" date="2012-08" db="EMBL/GenBank/DDBJ databases">
        <title>The Genome Sequence of Barnesiella intestinihominis YIT 11860.</title>
        <authorList>
            <consortium name="The Broad Institute Genome Sequencing Platform"/>
            <person name="Earl A."/>
            <person name="Ward D."/>
            <person name="Feldgarden M."/>
            <person name="Gevers D."/>
            <person name="Morotomi M."/>
            <person name="Walker B."/>
            <person name="Young S.K."/>
            <person name="Zeng Q."/>
            <person name="Gargeya S."/>
            <person name="Fitzgerald M."/>
            <person name="Haas B."/>
            <person name="Abouelleil A."/>
            <person name="Alvarado L."/>
            <person name="Arachchi H.M."/>
            <person name="Berlin A.M."/>
            <person name="Chapman S.B."/>
            <person name="Goldberg J."/>
            <person name="Griggs A."/>
            <person name="Gujja S."/>
            <person name="Hansen M."/>
            <person name="Howarth C."/>
            <person name="Imamovic A."/>
            <person name="Larimer J."/>
            <person name="McCowen C."/>
            <person name="Montmayeur A."/>
            <person name="Murphy C."/>
            <person name="Neiman D."/>
            <person name="Pearson M."/>
            <person name="Priest M."/>
            <person name="Roberts A."/>
            <person name="Saif S."/>
            <person name="Shea T."/>
            <person name="Sisk P."/>
            <person name="Sykes S."/>
            <person name="Wortman J."/>
            <person name="Nusbaum C."/>
            <person name="Birren B."/>
        </authorList>
    </citation>
    <scope>NUCLEOTIDE SEQUENCE [LARGE SCALE GENOMIC DNA]</scope>
    <source>
        <strain evidence="3 4">YIT 11860</strain>
    </source>
</reference>
<dbReference type="InterPro" id="IPR045474">
    <property type="entry name" value="GEVED"/>
</dbReference>
<evidence type="ECO:0000256" key="1">
    <source>
        <dbReference type="SAM" id="SignalP"/>
    </source>
</evidence>
<dbReference type="RefSeq" id="WP_008861503.1">
    <property type="nucleotide sequence ID" value="NZ_JH815204.1"/>
</dbReference>
<dbReference type="Proteomes" id="UP000006044">
    <property type="component" value="Unassembled WGS sequence"/>
</dbReference>